<dbReference type="Proteomes" id="UP001497457">
    <property type="component" value="Chromosome 17b"/>
</dbReference>
<name>A0ABC8YU42_9POAL</name>
<feature type="region of interest" description="Disordered" evidence="1">
    <location>
        <begin position="156"/>
        <end position="215"/>
    </location>
</feature>
<feature type="region of interest" description="Disordered" evidence="1">
    <location>
        <begin position="19"/>
        <end position="45"/>
    </location>
</feature>
<organism evidence="2 3">
    <name type="scientific">Urochloa decumbens</name>
    <dbReference type="NCBI Taxonomy" id="240449"/>
    <lineage>
        <taxon>Eukaryota</taxon>
        <taxon>Viridiplantae</taxon>
        <taxon>Streptophyta</taxon>
        <taxon>Embryophyta</taxon>
        <taxon>Tracheophyta</taxon>
        <taxon>Spermatophyta</taxon>
        <taxon>Magnoliopsida</taxon>
        <taxon>Liliopsida</taxon>
        <taxon>Poales</taxon>
        <taxon>Poaceae</taxon>
        <taxon>PACMAD clade</taxon>
        <taxon>Panicoideae</taxon>
        <taxon>Panicodae</taxon>
        <taxon>Paniceae</taxon>
        <taxon>Melinidinae</taxon>
        <taxon>Urochloa</taxon>
    </lineage>
</organism>
<accession>A0ABC8YU42</accession>
<gene>
    <name evidence="2" type="ORF">URODEC1_LOCUS37246</name>
</gene>
<keyword evidence="3" id="KW-1185">Reference proteome</keyword>
<evidence type="ECO:0000256" key="1">
    <source>
        <dbReference type="SAM" id="MobiDB-lite"/>
    </source>
</evidence>
<evidence type="ECO:0000313" key="3">
    <source>
        <dbReference type="Proteomes" id="UP001497457"/>
    </source>
</evidence>
<dbReference type="AlphaFoldDB" id="A0ABC8YU42"/>
<evidence type="ECO:0000313" key="2">
    <source>
        <dbReference type="EMBL" id="CAL4948199.1"/>
    </source>
</evidence>
<dbReference type="PANTHER" id="PTHR34397">
    <property type="entry name" value="OS05G0237600 PROTEIN"/>
    <property type="match status" value="1"/>
</dbReference>
<dbReference type="EMBL" id="OZ075127">
    <property type="protein sequence ID" value="CAL4948199.1"/>
    <property type="molecule type" value="Genomic_DNA"/>
</dbReference>
<reference evidence="3" key="1">
    <citation type="submission" date="2024-06" db="EMBL/GenBank/DDBJ databases">
        <authorList>
            <person name="Ryan C."/>
        </authorList>
    </citation>
    <scope>NUCLEOTIDE SEQUENCE [LARGE SCALE GENOMIC DNA]</scope>
</reference>
<sequence length="334" mass="36177">MPPCFAGSKRPLEMVVYDPAAASKRARPAETTETSGTPSPSPSANAAALALHLASAPPPFGDFAPINAVPISAIPPHRIPPLPTKPSPLVAGREEPPCLRRHFLVALGLRGDLPVHFVAEKLVTGTDLDAHQSRFRIPSDGVERRLRALLTPRELDDANLLHDPPPVPRKLPRHAQLEQPSSSEQKSVAAAEGTEQQPAPGKNTAMKKPKRKGKVHGGLRVKLVDLAAGAKELLMSRWESSRGTIVKGEGYLDFVRRCSFRESDAVEIWAFVQRRFRLFGADVCYESLLHLLVVKKHEKPQCRYCSGALCAVPPPSLPHPQLNLSAGEISGGVD</sequence>
<protein>
    <submittedName>
        <fullName evidence="2">Uncharacterized protein</fullName>
    </submittedName>
</protein>
<dbReference type="PANTHER" id="PTHR34397:SF17">
    <property type="entry name" value="OS08G0290200 PROTEIN"/>
    <property type="match status" value="1"/>
</dbReference>
<proteinExistence type="predicted"/>
<reference evidence="2 3" key="2">
    <citation type="submission" date="2024-10" db="EMBL/GenBank/DDBJ databases">
        <authorList>
            <person name="Ryan C."/>
        </authorList>
    </citation>
    <scope>NUCLEOTIDE SEQUENCE [LARGE SCALE GENOMIC DNA]</scope>
</reference>
<feature type="compositionally biased region" description="Basic residues" evidence="1">
    <location>
        <begin position="205"/>
        <end position="215"/>
    </location>
</feature>